<proteinExistence type="predicted"/>
<comment type="caution">
    <text evidence="1">The sequence shown here is derived from an EMBL/GenBank/DDBJ whole genome shotgun (WGS) entry which is preliminary data.</text>
</comment>
<accession>A0A941HRT4</accession>
<dbReference type="Gene3D" id="3.40.140.30">
    <property type="entry name" value="Hypothetical protein TM1506"/>
    <property type="match status" value="1"/>
</dbReference>
<sequence length="141" mass="15680">MEGYARIEDLEKLKASCVIREDGRVIFSSDYSGIRPLLEFIKSAHTSSGELSLADKAVGKAAAWLILRAGIRQVATPRMSADALSLLHQEDIRCHYVELVPKMLNRSGRGPCIFDETIQGAKTSQEAYLLLAKKMEELRQS</sequence>
<dbReference type="Proteomes" id="UP000675379">
    <property type="component" value="Unassembled WGS sequence"/>
</dbReference>
<evidence type="ECO:0000313" key="2">
    <source>
        <dbReference type="Proteomes" id="UP000675379"/>
    </source>
</evidence>
<gene>
    <name evidence="1" type="ORF">KCG48_09555</name>
</gene>
<dbReference type="AlphaFoldDB" id="A0A941HRT4"/>
<name>A0A941HRT4_9CLOT</name>
<dbReference type="RefSeq" id="WP_211801679.1">
    <property type="nucleotide sequence ID" value="NZ_JAGSCS010000012.1"/>
</dbReference>
<dbReference type="EMBL" id="JAGSCS010000012">
    <property type="protein sequence ID" value="MBR0576582.1"/>
    <property type="molecule type" value="Genomic_DNA"/>
</dbReference>
<reference evidence="1" key="1">
    <citation type="submission" date="2021-04" db="EMBL/GenBank/DDBJ databases">
        <title>Proteiniclasticum sedimins sp. nov., an obligate anaerobic bacterium isolated from anaerobic sludge.</title>
        <authorList>
            <person name="Liu J."/>
        </authorList>
    </citation>
    <scope>NUCLEOTIDE SEQUENCE</scope>
    <source>
        <strain evidence="1">BAD-10</strain>
    </source>
</reference>
<dbReference type="GO" id="GO:0003824">
    <property type="term" value="F:catalytic activity"/>
    <property type="evidence" value="ECO:0007669"/>
    <property type="project" value="InterPro"/>
</dbReference>
<dbReference type="SUPFAM" id="SSF53927">
    <property type="entry name" value="Cytidine deaminase-like"/>
    <property type="match status" value="1"/>
</dbReference>
<dbReference type="Pfam" id="PF08973">
    <property type="entry name" value="TM1506"/>
    <property type="match status" value="1"/>
</dbReference>
<organism evidence="1 2">
    <name type="scientific">Proteiniclasticum sediminis</name>
    <dbReference type="NCBI Taxonomy" id="2804028"/>
    <lineage>
        <taxon>Bacteria</taxon>
        <taxon>Bacillati</taxon>
        <taxon>Bacillota</taxon>
        <taxon>Clostridia</taxon>
        <taxon>Eubacteriales</taxon>
        <taxon>Clostridiaceae</taxon>
        <taxon>Proteiniclasticum</taxon>
    </lineage>
</organism>
<dbReference type="InterPro" id="IPR015067">
    <property type="entry name" value="DUF1893_TM1506-like"/>
</dbReference>
<evidence type="ECO:0000313" key="1">
    <source>
        <dbReference type="EMBL" id="MBR0576582.1"/>
    </source>
</evidence>
<keyword evidence="2" id="KW-1185">Reference proteome</keyword>
<dbReference type="InterPro" id="IPR016193">
    <property type="entry name" value="Cytidine_deaminase-like"/>
</dbReference>
<protein>
    <submittedName>
        <fullName evidence="1">DUF1893 domain-containing protein</fullName>
    </submittedName>
</protein>
<dbReference type="InterPro" id="IPR037081">
    <property type="entry name" value="Hyp_TM1506"/>
</dbReference>